<accession>A0ABR4NKM8</accession>
<dbReference type="InterPro" id="IPR008847">
    <property type="entry name" value="Suf"/>
</dbReference>
<evidence type="ECO:0000256" key="3">
    <source>
        <dbReference type="ARBA" id="ARBA00012513"/>
    </source>
</evidence>
<dbReference type="PANTHER" id="PTHR11139">
    <property type="entry name" value="ATAXIA TELANGIECTASIA MUTATED ATM -RELATED"/>
    <property type="match status" value="1"/>
</dbReference>
<feature type="region of interest" description="Disordered" evidence="15">
    <location>
        <begin position="4160"/>
        <end position="4194"/>
    </location>
</feature>
<dbReference type="InterPro" id="IPR039414">
    <property type="entry name" value="SMG1_PIKKc"/>
</dbReference>
<dbReference type="EC" id="2.7.11.1" evidence="3"/>
<evidence type="ECO:0000313" key="19">
    <source>
        <dbReference type="EMBL" id="KAL2920081.1"/>
    </source>
</evidence>
<evidence type="ECO:0000256" key="2">
    <source>
        <dbReference type="ARBA" id="ARBA00011031"/>
    </source>
</evidence>
<feature type="domain" description="FATC" evidence="18">
    <location>
        <begin position="4245"/>
        <end position="4277"/>
    </location>
</feature>
<keyword evidence="7" id="KW-0547">Nucleotide-binding</keyword>
<feature type="compositionally biased region" description="Low complexity" evidence="15">
    <location>
        <begin position="68"/>
        <end position="110"/>
    </location>
</feature>
<dbReference type="InterPro" id="IPR011990">
    <property type="entry name" value="TPR-like_helical_dom_sf"/>
</dbReference>
<dbReference type="SMART" id="SM00386">
    <property type="entry name" value="HAT"/>
    <property type="match status" value="7"/>
</dbReference>
<dbReference type="SUPFAM" id="SSF48452">
    <property type="entry name" value="TPR-like"/>
    <property type="match status" value="2"/>
</dbReference>
<dbReference type="InterPro" id="IPR036940">
    <property type="entry name" value="PI3/4_kinase_cat_sf"/>
</dbReference>
<dbReference type="Pfam" id="PF00454">
    <property type="entry name" value="PI3_PI4_kinase"/>
    <property type="match status" value="1"/>
</dbReference>
<dbReference type="PROSITE" id="PS51189">
    <property type="entry name" value="FAT"/>
    <property type="match status" value="1"/>
</dbReference>
<evidence type="ECO:0000256" key="14">
    <source>
        <dbReference type="SAM" id="Coils"/>
    </source>
</evidence>
<evidence type="ECO:0000256" key="11">
    <source>
        <dbReference type="ARBA" id="ARBA00023242"/>
    </source>
</evidence>
<dbReference type="SUPFAM" id="SSF48371">
    <property type="entry name" value="ARM repeat"/>
    <property type="match status" value="1"/>
</dbReference>
<sequence>MIRIPVVDVTCRPPVARSFSPWSEVISLFALKIMKLEDDATAPAATPASAAAPVPAGEHAESNPECEPGPSAAAAPTEPAESAQPAEPAAADAAPTSNRPADTPAPAEAAAATAAAAAAASAPAAAPRWNALAGIGSNGSPGDAMSGRLGLLRQQLARNPYDTDTWIALLREADSRRDPAVMRQALDELLERFPTSARHWIQLVRLEMHVGDPARIEKVFDRCLTSVPSVELHHLYVDYIRRVHYPRGATPDQLYEARETVTKAFEFVLEHVGTNKRSGQIWIEYIVFVEQAQAGSSYEEQQRMDQLRRIYHRAVQTPLFEVEQIWKMYDAFENNLSKLTAKKFIAEKAHGYMSARTTLRDLKMLSEPMEKIEATWFARPPSWTTREVQLLAAWKRYIAWERSNPLHLEAKEALDARVQHAFKSALLHLRFFPEIWQVAAEQHNLLLSFTLAELEESRKSDFKVVQGIFDTLLTKLDESHAEMHRRYDAEREQLLAQLREADRAGDDGVPEAEWDGERRARERELEKERLREVNDRVETRRERRVAQIRAAVGLVWVVYMRFARRQQNIKAARQVFSRARKSPLITYHVYVASALMEYHLNKDPEVAGKIFELGMRTFSNPEQADASGYVLHYIDFLIGLNDDNNTRALFERALAMLPPDRANSVFRKYVTYEMQFGDLSMLKKAEKRYEEAYPDASSNSVESVIRVADRWRYFDINYIAEHELGIPALRTVARVAPPAARAAQPTASAPASQSEQRGRQLTILEAVDPQRFPRPDLSKWAAYKSEPGQAKGGKADGAESASGAPGSEGSGGPGGSASQFAFPIPEPLAAFMSILPQSNQFDGPRINVDELIQTIAQLPIPPPPAAPKLVPVPAGLPIVTGRRRKTASNGRTHLASAGRPHNAQQASPLGSQSNASDSDVSEQPPPETGLVAVVSSSIVAGSLISKAKERNSAANRIFFYADKLAKTDDDPSFARRTALVTQLQALLLSCSGTVDVHSAVNTLMNGGRMIRTLDTYFDDPRHVCLLLPAADGLENQRLTSPDSFKNAVVECIAAIVTTFRGSPAAFFKWLLEHVRAPSRPDSVRIWFMRTLREVLHPSSPRIENYGFGNSIMHDVTADVAAYFSAMQTPDLLDPVLDVLLIIADEYADVFGGFFVDLSNSLVRWAVTPGIPQVTVTRINDALAQSWQFWAQNVAFGLMTVRQLDSAVQQLHSAALYMHPTSAHLVVSPSILDELRCMHAILCGIFWGAFPRINPDLDQNTPPPAALIADFVQTISGVLTLIQTLRSAFSDASLSAITSHIIGLVLHCPELAQTPVHAMSVDLLITIGVAELARFQSTRSEAPVITWLDTTREAFEMLCEPITDLRLMDMCLFPSKSALMLDFRISCISQTAAMSSLSKFLLDVVPRFREPPVTGSFTLSRRPGELLTEADLLMQALSHESSRLPVNTGRGTPLSSILADPDEPQFEFDFLTALSRAHMRMLFELDISLCASSTQAGLGGYSPSIVFSHMYSIWRRGSAVPQLAGQTWWARTDLEVIKALARIASAHGFFLPTLLVSPTELRRATTWRLIEKQFATIREAFDSLMFDRQVIAMHWIHRIIEHVKDKNKMDTDVSQSGVLSLVQNILTHLLECAGSATDAAIRKAVAELWRAFLTAFAANHRGNPLTPAVLAGFAMRLDDVDARVREAYWLTASALDPIDTQMCLSSVERISHPSTDLLQQFKRAVMGCPAFGTFRPRHFQLVAVYLGMGSFLQQPDETISAEVGLAANPSEWLVNAFHTCQALQVLRTLPEPPSEKVLRAGTLCKETLMFWALWETARFCVLSRLRTPFGGPLQTLEAIENSLRFYQDFLRDCKAYGTRGLETKQLFSILERLRHLLEFVDLLEIQIFHASRGNFSLMPPVPKSAMVFLHANRGVCEEWFSRIRMLIVDLAHQIELDSIAIRHGYEALGDRISQISRRSIKDTTAWQKECSVLLLSLCGALCRSKDVDGLVGLARFWRKETAEVRTKLPLAGDSVYRWLCVQSVVAEGQFEIAAKELKSLTTKVTEAEQQVFAADLNGQLLECYAKLGDWHSVQKLVRDAPASFPPSWAGVFDGASSIRSSAESPRSAAPTTSDSAQSIAMQRMRLTVKLGFWEFGGRNEQQPPAEDLLLLGGLLRRGPNTFALERFVGDTVPILQGQGGIDIQRMVQATSETLQMLHSLLQNTHPDRFVSLLVLNQTLLHVSGLQRTGDGGLAGGLVVNSASGSGVRVGRVRGRARIRAETVVSKHLADWTRLHASIKENEIRHRTRKLDPDLDEIRGLLANLSRKVLNFQLANRLLDASQNNLTSSAALQNSFKLARLLNEEGRSREALYLLLNIVNTQSSVENEADVEIRAKACRLLSEWNRPVRIDSNEPQIRRSLDALLGPTGVQVPSSLSEDWLSFNLLKRGTELAPGFAKAWFAYGTFCYRIGRRALDSLGNRESDSELVQAELDAVQGALAAVGRTDLYGGIIAGLVRDLGEATRDTPTASDWREALRSMGPQAEEERVKIEASLETLRRRIFDYFDSAATSYFRFLRVHQDKTMADVAAAAAIQGTSSPISRDERKESKRLGDTITTTLRIIRLFTKYGAALQSTFSTGFASTPSAPWESVIPQLFSRLHHPEPVVRQEIASLLCQIGSSSPHLIMYPVVLGSSSDTQRSDLAQAGYARVLASLRSSNGDLVDLISQWIQELQRVTVLWEELWLHGLDHVQTEIQGRVERLVADFQRIRSNKTLTSEARIQVMQRNAVSVMRPILFTMEKLYDKTIAKGIATRHEQTFVETFGGVVDRAFNELRETAKFDDPQSIWEHFKNIHYQLSKYVQRNRTLNLGDVSPYLSSINGSRISVPGLVDSSGALTVSSCLPELLILPTKTKPKKFSLRASNGQTYSFLLKGLEDLHLDERIQQFSTTVNHLLKGDGQTHSRDLSARCFAVIPLGDNYGMIQWIEGASGLFAVFRKWQQREHSALVLQRKDGAPEVPQPLRPHDAFYSKLNAALSARRIKKTTPRRNWPIEMMREVFAELERETPSNLLAKELWSSSQTTLAWWEKSKTFARSAAVMSMIGYVIGLGDRHLDNIMLDVVRGEVVHIDFNVCFEKGQRLRVPETVPFRLTQNMVAALGPSGIEGAFRIACEQVLRIMRENREILLTLLEAFIYDPLVDWTQDAKSQHEKALMNLNAQVGILSSRILEVKTLLQSTSERMGSILGLIYRKIDNASSSAQKHAQIMQDIDDLQSQFSAPESQPSKTVPPAVTDELTENKESIMRAMTEYTALAAKHQSAFDALRTIETVAAEMPDIPSSSLYMLTGLPPLPAYLLDTCAKFNEQSMQLFARARYAHAQLLDTLKAYKYLAGPNADDLLLQDSMREWSGHLRALVEAGFDVDACRAFAKHTATFGCIRDGGTGVSLDTLEKRLLDMSIALESMSLFAETFGKQPANMPTVEGVANSFGRIRTKNPEMLLKCVAVLALAEFSAVLAGSSTPLLFGLDTEIVSCKEAILPLYSTLPLSTSKLDVVVCLPGMHNMLVGIEDLARTLGFAPILADSTHAMQMRFIAETDLNIWRTIQGSLGRFIMTTLKALILAQPSILSLTDNLLRMAQSAQSLRHVTQSDERAAILRSLHEAFAAVEAKAAEAGDLACDACQSIQTLLRYLRAHIKGMPAEPNARMVVFDDMFVLTISLFASAAAAAQKHYRSRRPGSGSIDAMSCDVGDPAELLHDEPDFKMVSEQLLTFNSHVAHELVAKPAARLLCQILKPMIKDVHSDQEPTASGTEMFPFESGVALLDAVRKAVNTNLSAGLFTRVDIEPLVRRVVRLAFSRSRHDLHMWAAAEAQSRAETLANAQVALDRIAFARASQLEKSRHEAQRWQRYSEILSGLRMGIAQLSQIQHEADQLSTTTTDLDQNIMGLPGVWQQVAQGKMTLNEFATQSLQRSQALAGLCNRNKQLFAIADGLAHFETFRMPSEASTTNEAAVTQAATRIAELLETIASIRENGYVETMLSQANRQLSSVKLDDDREMISELCIELLKLVEALQADIDPIVRITSMILKFADVTPQASHLVSRIKDFHAMWHRVKENTVRIARPLDGNNETQLAQRTGFARELAFESSALFDLVFSFAEVEEFAFDADDLEIGGQGAAGAAAAANIGAEDGEETGAGSNTPNAKTGNTDPDAAEHDAMSQGFNSADDSAMSYELRQQQQLGNLRFNREQSRNAHAVSVLKRIRAKLEGRDHEGKPRWNVAEQVDRLIREAVSPDNLSVMFEGWMGWI</sequence>
<dbReference type="SMART" id="SM01345">
    <property type="entry name" value="Rapamycin_bind"/>
    <property type="match status" value="1"/>
</dbReference>
<keyword evidence="11" id="KW-0539">Nucleus</keyword>
<evidence type="ECO:0000256" key="15">
    <source>
        <dbReference type="SAM" id="MobiDB-lite"/>
    </source>
</evidence>
<dbReference type="InterPro" id="IPR000403">
    <property type="entry name" value="PI3/4_kinase_cat_dom"/>
</dbReference>
<evidence type="ECO:0000256" key="10">
    <source>
        <dbReference type="ARBA" id="ARBA00023161"/>
    </source>
</evidence>
<dbReference type="Gene3D" id="1.25.40.1040">
    <property type="match status" value="1"/>
</dbReference>
<feature type="coiled-coil region" evidence="14">
    <location>
        <begin position="484"/>
        <end position="540"/>
    </location>
</feature>
<dbReference type="InterPro" id="IPR031559">
    <property type="entry name" value="SMG1"/>
</dbReference>
<feature type="region of interest" description="Disordered" evidence="15">
    <location>
        <begin position="880"/>
        <end position="927"/>
    </location>
</feature>
<evidence type="ECO:0000256" key="9">
    <source>
        <dbReference type="ARBA" id="ARBA00022840"/>
    </source>
</evidence>
<dbReference type="Proteomes" id="UP001527925">
    <property type="component" value="Unassembled WGS sequence"/>
</dbReference>
<evidence type="ECO:0000256" key="7">
    <source>
        <dbReference type="ARBA" id="ARBA00022741"/>
    </source>
</evidence>
<keyword evidence="9" id="KW-0067">ATP-binding</keyword>
<dbReference type="Pfam" id="PF15785">
    <property type="entry name" value="SMG1"/>
    <property type="match status" value="1"/>
</dbReference>
<keyword evidence="5" id="KW-0808">Transferase</keyword>
<dbReference type="SUPFAM" id="SSF56112">
    <property type="entry name" value="Protein kinase-like (PK-like)"/>
    <property type="match status" value="1"/>
</dbReference>
<evidence type="ECO:0000256" key="1">
    <source>
        <dbReference type="ARBA" id="ARBA00004123"/>
    </source>
</evidence>
<keyword evidence="4" id="KW-0723">Serine/threonine-protein kinase</keyword>
<proteinExistence type="inferred from homology"/>
<dbReference type="Gene3D" id="1.10.1070.11">
    <property type="entry name" value="Phosphatidylinositol 3-/4-kinase, catalytic domain"/>
    <property type="match status" value="1"/>
</dbReference>
<evidence type="ECO:0000256" key="12">
    <source>
        <dbReference type="ARBA" id="ARBA00047899"/>
    </source>
</evidence>
<dbReference type="InterPro" id="IPR018936">
    <property type="entry name" value="PI3/4_kinase_CS"/>
</dbReference>
<keyword evidence="20" id="KW-1185">Reference proteome</keyword>
<comment type="subcellular location">
    <subcellularLocation>
        <location evidence="1">Nucleus</location>
    </subcellularLocation>
</comment>
<reference evidence="19 20" key="1">
    <citation type="submission" date="2023-09" db="EMBL/GenBank/DDBJ databases">
        <title>Pangenome analysis of Batrachochytrium dendrobatidis and related Chytrids.</title>
        <authorList>
            <person name="Yacoub M.N."/>
            <person name="Stajich J.E."/>
            <person name="James T.Y."/>
        </authorList>
    </citation>
    <scope>NUCLEOTIDE SEQUENCE [LARGE SCALE GENOMIC DNA]</scope>
    <source>
        <strain evidence="19 20">JEL0888</strain>
    </source>
</reference>
<feature type="compositionally biased region" description="Gly residues" evidence="15">
    <location>
        <begin position="806"/>
        <end position="815"/>
    </location>
</feature>
<feature type="domain" description="PI3K/PI4K catalytic" evidence="16">
    <location>
        <begin position="2878"/>
        <end position="3216"/>
    </location>
</feature>
<dbReference type="Pfam" id="PF05843">
    <property type="entry name" value="Suf"/>
    <property type="match status" value="1"/>
</dbReference>
<dbReference type="InterPro" id="IPR003107">
    <property type="entry name" value="HAT"/>
</dbReference>
<evidence type="ECO:0000259" key="16">
    <source>
        <dbReference type="PROSITE" id="PS50290"/>
    </source>
</evidence>
<feature type="compositionally biased region" description="Low complexity" evidence="15">
    <location>
        <begin position="44"/>
        <end position="56"/>
    </location>
</feature>
<dbReference type="InterPro" id="IPR050517">
    <property type="entry name" value="DDR_Repair_Kinase"/>
</dbReference>
<dbReference type="InterPro" id="IPR011009">
    <property type="entry name" value="Kinase-like_dom_sf"/>
</dbReference>
<organism evidence="19 20">
    <name type="scientific">Polyrhizophydium stewartii</name>
    <dbReference type="NCBI Taxonomy" id="2732419"/>
    <lineage>
        <taxon>Eukaryota</taxon>
        <taxon>Fungi</taxon>
        <taxon>Fungi incertae sedis</taxon>
        <taxon>Chytridiomycota</taxon>
        <taxon>Chytridiomycota incertae sedis</taxon>
        <taxon>Chytridiomycetes</taxon>
        <taxon>Rhizophydiales</taxon>
        <taxon>Rhizophydiales incertae sedis</taxon>
        <taxon>Polyrhizophydium</taxon>
    </lineage>
</organism>
<feature type="region of interest" description="Disordered" evidence="15">
    <location>
        <begin position="44"/>
        <end position="110"/>
    </location>
</feature>
<feature type="domain" description="FAT" evidence="17">
    <location>
        <begin position="2323"/>
        <end position="2673"/>
    </location>
</feature>
<name>A0ABR4NKM8_9FUNG</name>
<dbReference type="SMART" id="SM00146">
    <property type="entry name" value="PI3Kc"/>
    <property type="match status" value="1"/>
</dbReference>
<comment type="catalytic activity">
    <reaction evidence="12">
        <text>L-threonyl-[protein] + ATP = O-phospho-L-threonyl-[protein] + ADP + H(+)</text>
        <dbReference type="Rhea" id="RHEA:46608"/>
        <dbReference type="Rhea" id="RHEA-COMP:11060"/>
        <dbReference type="Rhea" id="RHEA-COMP:11605"/>
        <dbReference type="ChEBI" id="CHEBI:15378"/>
        <dbReference type="ChEBI" id="CHEBI:30013"/>
        <dbReference type="ChEBI" id="CHEBI:30616"/>
        <dbReference type="ChEBI" id="CHEBI:61977"/>
        <dbReference type="ChEBI" id="CHEBI:456216"/>
        <dbReference type="EC" id="2.7.11.1"/>
    </reaction>
</comment>
<keyword evidence="6" id="KW-0677">Repeat</keyword>
<evidence type="ECO:0000256" key="6">
    <source>
        <dbReference type="ARBA" id="ARBA00022737"/>
    </source>
</evidence>
<dbReference type="CDD" id="cd05170">
    <property type="entry name" value="PIKKc_SMG1"/>
    <property type="match status" value="1"/>
</dbReference>
<evidence type="ECO:0000259" key="18">
    <source>
        <dbReference type="PROSITE" id="PS51190"/>
    </source>
</evidence>
<dbReference type="SMART" id="SM01343">
    <property type="entry name" value="FATC"/>
    <property type="match status" value="1"/>
</dbReference>
<gene>
    <name evidence="19" type="ORF">HK105_200147</name>
</gene>
<dbReference type="Pfam" id="PF02260">
    <property type="entry name" value="FATC"/>
    <property type="match status" value="1"/>
</dbReference>
<evidence type="ECO:0000256" key="4">
    <source>
        <dbReference type="ARBA" id="ARBA00022527"/>
    </source>
</evidence>
<evidence type="ECO:0000313" key="20">
    <source>
        <dbReference type="Proteomes" id="UP001527925"/>
    </source>
</evidence>
<comment type="caution">
    <text evidence="19">The sequence shown here is derived from an EMBL/GenBank/DDBJ whole genome shotgun (WGS) entry which is preliminary data.</text>
</comment>
<dbReference type="InterPro" id="IPR016024">
    <property type="entry name" value="ARM-type_fold"/>
</dbReference>
<evidence type="ECO:0000256" key="8">
    <source>
        <dbReference type="ARBA" id="ARBA00022777"/>
    </source>
</evidence>
<protein>
    <recommendedName>
        <fullName evidence="3">non-specific serine/threonine protein kinase</fullName>
        <ecNumber evidence="3">2.7.11.1</ecNumber>
    </recommendedName>
</protein>
<keyword evidence="14" id="KW-0175">Coiled coil</keyword>
<dbReference type="InterPro" id="IPR003152">
    <property type="entry name" value="FATC_dom"/>
</dbReference>
<evidence type="ECO:0000256" key="13">
    <source>
        <dbReference type="ARBA" id="ARBA00048679"/>
    </source>
</evidence>
<evidence type="ECO:0000259" key="17">
    <source>
        <dbReference type="PROSITE" id="PS51189"/>
    </source>
</evidence>
<feature type="region of interest" description="Disordered" evidence="15">
    <location>
        <begin position="785"/>
        <end position="821"/>
    </location>
</feature>
<dbReference type="PROSITE" id="PS51190">
    <property type="entry name" value="FATC"/>
    <property type="match status" value="1"/>
</dbReference>
<keyword evidence="8" id="KW-0418">Kinase</keyword>
<feature type="compositionally biased region" description="Polar residues" evidence="15">
    <location>
        <begin position="4166"/>
        <end position="4178"/>
    </location>
</feature>
<keyword evidence="10" id="KW-0866">Nonsense-mediated mRNA decay</keyword>
<dbReference type="PROSITE" id="PS50290">
    <property type="entry name" value="PI3_4_KINASE_3"/>
    <property type="match status" value="1"/>
</dbReference>
<comment type="catalytic activity">
    <reaction evidence="13">
        <text>L-seryl-[protein] + ATP = O-phospho-L-seryl-[protein] + ADP + H(+)</text>
        <dbReference type="Rhea" id="RHEA:17989"/>
        <dbReference type="Rhea" id="RHEA-COMP:9863"/>
        <dbReference type="Rhea" id="RHEA-COMP:11604"/>
        <dbReference type="ChEBI" id="CHEBI:15378"/>
        <dbReference type="ChEBI" id="CHEBI:29999"/>
        <dbReference type="ChEBI" id="CHEBI:30616"/>
        <dbReference type="ChEBI" id="CHEBI:83421"/>
        <dbReference type="ChEBI" id="CHEBI:456216"/>
        <dbReference type="EC" id="2.7.11.1"/>
    </reaction>
</comment>
<dbReference type="InterPro" id="IPR014009">
    <property type="entry name" value="PIK_FAT"/>
</dbReference>
<comment type="similarity">
    <text evidence="2">Belongs to the PI3/PI4-kinase family.</text>
</comment>
<dbReference type="EMBL" id="JADGIZ020000001">
    <property type="protein sequence ID" value="KAL2920081.1"/>
    <property type="molecule type" value="Genomic_DNA"/>
</dbReference>
<feature type="compositionally biased region" description="Polar residues" evidence="15">
    <location>
        <begin position="902"/>
        <end position="918"/>
    </location>
</feature>
<dbReference type="PANTHER" id="PTHR11139:SF71">
    <property type="entry name" value="SERINE_THREONINE-PROTEIN KINASE SMG1"/>
    <property type="match status" value="1"/>
</dbReference>
<dbReference type="PROSITE" id="PS00916">
    <property type="entry name" value="PI3_4_KINASE_2"/>
    <property type="match status" value="1"/>
</dbReference>
<dbReference type="Gene3D" id="3.30.1010.10">
    <property type="entry name" value="Phosphatidylinositol 3-kinase Catalytic Subunit, Chain A, domain 4"/>
    <property type="match status" value="1"/>
</dbReference>
<evidence type="ECO:0000256" key="5">
    <source>
        <dbReference type="ARBA" id="ARBA00022679"/>
    </source>
</evidence>